<evidence type="ECO:0000259" key="4">
    <source>
        <dbReference type="Pfam" id="PF00669"/>
    </source>
</evidence>
<dbReference type="InterPro" id="IPR001492">
    <property type="entry name" value="Flagellin"/>
</dbReference>
<dbReference type="SUPFAM" id="SSF64518">
    <property type="entry name" value="Phase 1 flagellin"/>
    <property type="match status" value="1"/>
</dbReference>
<comment type="caution">
    <text evidence="6">The sequence shown here is derived from an EMBL/GenBank/DDBJ whole genome shotgun (WGS) entry which is preliminary data.</text>
</comment>
<evidence type="ECO:0000259" key="5">
    <source>
        <dbReference type="Pfam" id="PF00700"/>
    </source>
</evidence>
<evidence type="ECO:0000313" key="7">
    <source>
        <dbReference type="Proteomes" id="UP000539372"/>
    </source>
</evidence>
<dbReference type="RefSeq" id="WP_169626702.1">
    <property type="nucleotide sequence ID" value="NZ_JABBNT010000005.1"/>
</dbReference>
<organism evidence="6 7">
    <name type="scientific">Pacificispira spongiicola</name>
    <dbReference type="NCBI Taxonomy" id="2729598"/>
    <lineage>
        <taxon>Bacteria</taxon>
        <taxon>Pseudomonadati</taxon>
        <taxon>Pseudomonadota</taxon>
        <taxon>Alphaproteobacteria</taxon>
        <taxon>Rhodospirillales</taxon>
        <taxon>Rhodospirillaceae</taxon>
        <taxon>Pacificispira</taxon>
    </lineage>
</organism>
<keyword evidence="3" id="KW-0964">Secreted</keyword>
<comment type="function">
    <text evidence="3">Flagellin is the subunit protein which polymerizes to form the filaments of bacterial flagella.</text>
</comment>
<dbReference type="EMBL" id="JABBNT010000005">
    <property type="protein sequence ID" value="NMM46341.1"/>
    <property type="molecule type" value="Genomic_DNA"/>
</dbReference>
<evidence type="ECO:0000256" key="3">
    <source>
        <dbReference type="RuleBase" id="RU362073"/>
    </source>
</evidence>
<dbReference type="Pfam" id="PF00669">
    <property type="entry name" value="Flagellin_N"/>
    <property type="match status" value="1"/>
</dbReference>
<dbReference type="InterPro" id="IPR001029">
    <property type="entry name" value="Flagellin_N"/>
</dbReference>
<evidence type="ECO:0000313" key="6">
    <source>
        <dbReference type="EMBL" id="NMM46341.1"/>
    </source>
</evidence>
<dbReference type="GO" id="GO:0009288">
    <property type="term" value="C:bacterial-type flagellum"/>
    <property type="evidence" value="ECO:0007669"/>
    <property type="project" value="UniProtKB-SubCell"/>
</dbReference>
<dbReference type="PANTHER" id="PTHR42792">
    <property type="entry name" value="FLAGELLIN"/>
    <property type="match status" value="1"/>
</dbReference>
<feature type="domain" description="Flagellin N-terminal" evidence="4">
    <location>
        <begin position="10"/>
        <end position="139"/>
    </location>
</feature>
<evidence type="ECO:0000256" key="2">
    <source>
        <dbReference type="ARBA" id="ARBA00023143"/>
    </source>
</evidence>
<dbReference type="GO" id="GO:0005198">
    <property type="term" value="F:structural molecule activity"/>
    <property type="evidence" value="ECO:0007669"/>
    <property type="project" value="UniProtKB-UniRule"/>
</dbReference>
<protein>
    <recommendedName>
        <fullName evidence="3">Flagellin</fullName>
    </recommendedName>
</protein>
<keyword evidence="6" id="KW-0282">Flagellum</keyword>
<sequence>MASSITLTGAQRSALLTLQNVADLSDRTQNRLTTGKKVNSVVDNAVSFFQAKSLNDRASDFTERKDTIDQGISSITAALDALESIDSLLKQMKGVAQAAKTQTATERASSTTQFNELGNQISQLIEDASYQGLNLLNNTGAELDIAFSTRTASRLTVDGFDLNATSKTATGTRGLFTGVNTAIAAGAFGAADSFIGLSALTTTGIAADTAVSFNSFSDIGTNNTYLEVVDTIVTNLDSAISRVRSVSAELGTNVAILQTRVDFTSTYVNTLETGSDKLTLADLNEEGANLVALQTRQQLGIQSLSIAGQQQQAILALLQ</sequence>
<keyword evidence="2 3" id="KW-0975">Bacterial flagellum</keyword>
<gene>
    <name evidence="6" type="ORF">HH303_17755</name>
</gene>
<dbReference type="Gene3D" id="1.20.1330.10">
    <property type="entry name" value="f41 fragment of flagellin, N-terminal domain"/>
    <property type="match status" value="1"/>
</dbReference>
<keyword evidence="7" id="KW-1185">Reference proteome</keyword>
<dbReference type="Pfam" id="PF00700">
    <property type="entry name" value="Flagellin_C"/>
    <property type="match status" value="1"/>
</dbReference>
<accession>A0A7Y0HFZ2</accession>
<proteinExistence type="inferred from homology"/>
<dbReference type="PANTHER" id="PTHR42792:SF2">
    <property type="entry name" value="FLAGELLIN"/>
    <property type="match status" value="1"/>
</dbReference>
<keyword evidence="6" id="KW-0969">Cilium</keyword>
<name>A0A7Y0HFZ2_9PROT</name>
<keyword evidence="6" id="KW-0966">Cell projection</keyword>
<feature type="domain" description="Flagellin C-terminal" evidence="5">
    <location>
        <begin position="234"/>
        <end position="318"/>
    </location>
</feature>
<comment type="subcellular location">
    <subcellularLocation>
        <location evidence="3">Secreted</location>
    </subcellularLocation>
    <subcellularLocation>
        <location evidence="3">Bacterial flagellum</location>
    </subcellularLocation>
</comment>
<reference evidence="6 7" key="1">
    <citation type="submission" date="2020-04" db="EMBL/GenBank/DDBJ databases">
        <title>Rhodospirillaceae bacterium KN72 isolated from deep sea.</title>
        <authorList>
            <person name="Zhang D.-C."/>
        </authorList>
    </citation>
    <scope>NUCLEOTIDE SEQUENCE [LARGE SCALE GENOMIC DNA]</scope>
    <source>
        <strain evidence="6 7">KN72</strain>
    </source>
</reference>
<evidence type="ECO:0000256" key="1">
    <source>
        <dbReference type="ARBA" id="ARBA00005709"/>
    </source>
</evidence>
<comment type="similarity">
    <text evidence="1 3">Belongs to the bacterial flagellin family.</text>
</comment>
<dbReference type="Proteomes" id="UP000539372">
    <property type="component" value="Unassembled WGS sequence"/>
</dbReference>
<dbReference type="InterPro" id="IPR046358">
    <property type="entry name" value="Flagellin_C"/>
</dbReference>
<dbReference type="AlphaFoldDB" id="A0A7Y0HFZ2"/>
<dbReference type="GO" id="GO:0005576">
    <property type="term" value="C:extracellular region"/>
    <property type="evidence" value="ECO:0007669"/>
    <property type="project" value="UniProtKB-SubCell"/>
</dbReference>